<reference evidence="2" key="1">
    <citation type="submission" date="2023-03" db="EMBL/GenBank/DDBJ databases">
        <title>Massive genome expansion in bonnet fungi (Mycena s.s.) driven by repeated elements and novel gene families across ecological guilds.</title>
        <authorList>
            <consortium name="Lawrence Berkeley National Laboratory"/>
            <person name="Harder C.B."/>
            <person name="Miyauchi S."/>
            <person name="Viragh M."/>
            <person name="Kuo A."/>
            <person name="Thoen E."/>
            <person name="Andreopoulos B."/>
            <person name="Lu D."/>
            <person name="Skrede I."/>
            <person name="Drula E."/>
            <person name="Henrissat B."/>
            <person name="Morin E."/>
            <person name="Kohler A."/>
            <person name="Barry K."/>
            <person name="LaButti K."/>
            <person name="Morin E."/>
            <person name="Salamov A."/>
            <person name="Lipzen A."/>
            <person name="Mereny Z."/>
            <person name="Hegedus B."/>
            <person name="Baldrian P."/>
            <person name="Stursova M."/>
            <person name="Weitz H."/>
            <person name="Taylor A."/>
            <person name="Grigoriev I.V."/>
            <person name="Nagy L.G."/>
            <person name="Martin F."/>
            <person name="Kauserud H."/>
        </authorList>
    </citation>
    <scope>NUCLEOTIDE SEQUENCE</scope>
    <source>
        <strain evidence="2">CBHHK067</strain>
    </source>
</reference>
<dbReference type="EMBL" id="JARKIE010000037">
    <property type="protein sequence ID" value="KAJ7695730.1"/>
    <property type="molecule type" value="Genomic_DNA"/>
</dbReference>
<dbReference type="Proteomes" id="UP001221757">
    <property type="component" value="Unassembled WGS sequence"/>
</dbReference>
<evidence type="ECO:0000313" key="2">
    <source>
        <dbReference type="EMBL" id="KAJ7695730.1"/>
    </source>
</evidence>
<feature type="region of interest" description="Disordered" evidence="1">
    <location>
        <begin position="36"/>
        <end position="62"/>
    </location>
</feature>
<evidence type="ECO:0000313" key="3">
    <source>
        <dbReference type="Proteomes" id="UP001221757"/>
    </source>
</evidence>
<dbReference type="AlphaFoldDB" id="A0AAD7DNS1"/>
<accession>A0AAD7DNS1</accession>
<keyword evidence="3" id="KW-1185">Reference proteome</keyword>
<proteinExistence type="predicted"/>
<comment type="caution">
    <text evidence="2">The sequence shown here is derived from an EMBL/GenBank/DDBJ whole genome shotgun (WGS) entry which is preliminary data.</text>
</comment>
<name>A0AAD7DNS1_MYCRO</name>
<feature type="region of interest" description="Disordered" evidence="1">
    <location>
        <begin position="87"/>
        <end position="110"/>
    </location>
</feature>
<protein>
    <submittedName>
        <fullName evidence="2">Uncharacterized protein</fullName>
    </submittedName>
</protein>
<feature type="compositionally biased region" description="Polar residues" evidence="1">
    <location>
        <begin position="36"/>
        <end position="47"/>
    </location>
</feature>
<organism evidence="2 3">
    <name type="scientific">Mycena rosella</name>
    <name type="common">Pink bonnet</name>
    <name type="synonym">Agaricus rosellus</name>
    <dbReference type="NCBI Taxonomy" id="1033263"/>
    <lineage>
        <taxon>Eukaryota</taxon>
        <taxon>Fungi</taxon>
        <taxon>Dikarya</taxon>
        <taxon>Basidiomycota</taxon>
        <taxon>Agaricomycotina</taxon>
        <taxon>Agaricomycetes</taxon>
        <taxon>Agaricomycetidae</taxon>
        <taxon>Agaricales</taxon>
        <taxon>Marasmiineae</taxon>
        <taxon>Mycenaceae</taxon>
        <taxon>Mycena</taxon>
    </lineage>
</organism>
<evidence type="ECO:0000256" key="1">
    <source>
        <dbReference type="SAM" id="MobiDB-lite"/>
    </source>
</evidence>
<sequence>MLPGREHLNISYGGKIIMLCPLLPISRRWISPRPSFLSTSASQTRTPTPLPTHPSADAEDVRRRSLRHWTRTERPHVCPTLVTGAEDAHNVYRPPSTTSPHVRAPLGVTL</sequence>
<gene>
    <name evidence="2" type="ORF">B0H17DRAFT_425950</name>
</gene>